<reference evidence="1 2" key="1">
    <citation type="submission" date="2024-02" db="EMBL/GenBank/DDBJ databases">
        <title>A novel Gemmatimonadota bacterium.</title>
        <authorList>
            <person name="Du Z.-J."/>
            <person name="Ye Y.-Q."/>
        </authorList>
    </citation>
    <scope>NUCLEOTIDE SEQUENCE [LARGE SCALE GENOMIC DNA]</scope>
    <source>
        <strain evidence="1 2">DH-20</strain>
    </source>
</reference>
<dbReference type="RefSeq" id="WP_405281831.1">
    <property type="nucleotide sequence ID" value="NZ_CP144380.1"/>
</dbReference>
<dbReference type="InterPro" id="IPR050484">
    <property type="entry name" value="Transf_Hexapept/Carb_Anhydrase"/>
</dbReference>
<dbReference type="PANTHER" id="PTHR13061">
    <property type="entry name" value="DYNACTIN SUBUNIT P25"/>
    <property type="match status" value="1"/>
</dbReference>
<evidence type="ECO:0000313" key="2">
    <source>
        <dbReference type="Proteomes" id="UP001484239"/>
    </source>
</evidence>
<proteinExistence type="predicted"/>
<keyword evidence="2" id="KW-1185">Reference proteome</keyword>
<sequence>MAALVLPFNGHTPVIAPDAFLAPTAVVLGNVRIESRASVWFGAVIRGDDPEHPIVVGAGSSIQDNCIVHVGEWGPTVVGSRVTVGHGAAFESCEIGDGCVIGMNAVILQKASIGAESVVGAGAVVTEGAAFPERSVIAGVPARLRKQLDGRAADWIAKGGRHYIELGRRYREAGVDRWPGGSGG</sequence>
<dbReference type="SUPFAM" id="SSF51161">
    <property type="entry name" value="Trimeric LpxA-like enzymes"/>
    <property type="match status" value="1"/>
</dbReference>
<protein>
    <submittedName>
        <fullName evidence="1">Gamma carbonic anhydrase family protein</fullName>
    </submittedName>
</protein>
<dbReference type="InterPro" id="IPR047324">
    <property type="entry name" value="LbH_gamma_CA-like"/>
</dbReference>
<dbReference type="Gene3D" id="2.160.10.10">
    <property type="entry name" value="Hexapeptide repeat proteins"/>
    <property type="match status" value="1"/>
</dbReference>
<organism evidence="1 2">
    <name type="scientific">Gaopeijia maritima</name>
    <dbReference type="NCBI Taxonomy" id="3119007"/>
    <lineage>
        <taxon>Bacteria</taxon>
        <taxon>Pseudomonadati</taxon>
        <taxon>Gemmatimonadota</taxon>
        <taxon>Longimicrobiia</taxon>
        <taxon>Gaopeijiales</taxon>
        <taxon>Gaopeijiaceae</taxon>
        <taxon>Gaopeijia</taxon>
    </lineage>
</organism>
<dbReference type="EMBL" id="JBBHLI010000016">
    <property type="protein sequence ID" value="MEK9502851.1"/>
    <property type="molecule type" value="Genomic_DNA"/>
</dbReference>
<accession>A0ABU9EE83</accession>
<dbReference type="Proteomes" id="UP001484239">
    <property type="component" value="Unassembled WGS sequence"/>
</dbReference>
<dbReference type="PANTHER" id="PTHR13061:SF29">
    <property type="entry name" value="GAMMA CARBONIC ANHYDRASE-LIKE 1, MITOCHONDRIAL-RELATED"/>
    <property type="match status" value="1"/>
</dbReference>
<name>A0ABU9EE83_9BACT</name>
<dbReference type="InterPro" id="IPR011004">
    <property type="entry name" value="Trimer_LpxA-like_sf"/>
</dbReference>
<gene>
    <name evidence="1" type="ORF">WI372_17780</name>
</gene>
<dbReference type="Pfam" id="PF00132">
    <property type="entry name" value="Hexapep"/>
    <property type="match status" value="1"/>
</dbReference>
<dbReference type="CDD" id="cd04645">
    <property type="entry name" value="LbH_gamma_CA_like"/>
    <property type="match status" value="1"/>
</dbReference>
<comment type="caution">
    <text evidence="1">The sequence shown here is derived from an EMBL/GenBank/DDBJ whole genome shotgun (WGS) entry which is preliminary data.</text>
</comment>
<evidence type="ECO:0000313" key="1">
    <source>
        <dbReference type="EMBL" id="MEK9502851.1"/>
    </source>
</evidence>
<dbReference type="InterPro" id="IPR001451">
    <property type="entry name" value="Hexapep"/>
</dbReference>